<sequence length="91" mass="10129">MSILETRYSEDTAIIVSPDSDNLTVLQAGIIRLDLRRHRVLSFAQGEVRFVNTNSVPPYKQPASVVYKCLKPPNFAFEVLSSILPSPILLA</sequence>
<organism evidence="1 2">
    <name type="scientific">Pyrus ussuriensis x Pyrus communis</name>
    <dbReference type="NCBI Taxonomy" id="2448454"/>
    <lineage>
        <taxon>Eukaryota</taxon>
        <taxon>Viridiplantae</taxon>
        <taxon>Streptophyta</taxon>
        <taxon>Embryophyta</taxon>
        <taxon>Tracheophyta</taxon>
        <taxon>Spermatophyta</taxon>
        <taxon>Magnoliopsida</taxon>
        <taxon>eudicotyledons</taxon>
        <taxon>Gunneridae</taxon>
        <taxon>Pentapetalae</taxon>
        <taxon>rosids</taxon>
        <taxon>fabids</taxon>
        <taxon>Rosales</taxon>
        <taxon>Rosaceae</taxon>
        <taxon>Amygdaloideae</taxon>
        <taxon>Maleae</taxon>
        <taxon>Pyrus</taxon>
    </lineage>
</organism>
<evidence type="ECO:0000313" key="1">
    <source>
        <dbReference type="EMBL" id="KAB2633418.1"/>
    </source>
</evidence>
<reference evidence="1 2" key="3">
    <citation type="submission" date="2019-11" db="EMBL/GenBank/DDBJ databases">
        <title>A de novo genome assembly of a pear dwarfing rootstock.</title>
        <authorList>
            <person name="Wang F."/>
            <person name="Wang J."/>
            <person name="Li S."/>
            <person name="Zhang Y."/>
            <person name="Fang M."/>
            <person name="Ma L."/>
            <person name="Zhao Y."/>
            <person name="Jiang S."/>
        </authorList>
    </citation>
    <scope>NUCLEOTIDE SEQUENCE [LARGE SCALE GENOMIC DNA]</scope>
    <source>
        <strain evidence="1">S2</strain>
        <tissue evidence="1">Leaf</tissue>
    </source>
</reference>
<name>A0A5N5I0W2_9ROSA</name>
<dbReference type="PANTHER" id="PTHR47580">
    <property type="entry name" value="PHOSPHOGLYCERATE MUTASE FAMILY PROTEIN"/>
    <property type="match status" value="1"/>
</dbReference>
<dbReference type="OrthoDB" id="4531at2759"/>
<comment type="caution">
    <text evidence="1">The sequence shown here is derived from an EMBL/GenBank/DDBJ whole genome shotgun (WGS) entry which is preliminary data.</text>
</comment>
<dbReference type="Proteomes" id="UP000327157">
    <property type="component" value="Chromosome 6"/>
</dbReference>
<gene>
    <name evidence="1" type="ORF">D8674_029665</name>
</gene>
<dbReference type="PANTHER" id="PTHR47580:SF1">
    <property type="entry name" value="PHOSPHOGLYCERATE MUTASE FAMILY PROTEIN"/>
    <property type="match status" value="1"/>
</dbReference>
<proteinExistence type="predicted"/>
<reference evidence="2" key="2">
    <citation type="submission" date="2019-10" db="EMBL/GenBank/DDBJ databases">
        <title>A de novo genome assembly of a pear dwarfing rootstock.</title>
        <authorList>
            <person name="Wang F."/>
            <person name="Wang J."/>
            <person name="Li S."/>
            <person name="Zhang Y."/>
            <person name="Fang M."/>
            <person name="Ma L."/>
            <person name="Zhao Y."/>
            <person name="Jiang S."/>
        </authorList>
    </citation>
    <scope>NUCLEOTIDE SEQUENCE [LARGE SCALE GENOMIC DNA]</scope>
</reference>
<keyword evidence="2" id="KW-1185">Reference proteome</keyword>
<protein>
    <submittedName>
        <fullName evidence="1">Uncharacterized protein</fullName>
    </submittedName>
</protein>
<dbReference type="AlphaFoldDB" id="A0A5N5I0W2"/>
<reference evidence="1 2" key="1">
    <citation type="submission" date="2019-09" db="EMBL/GenBank/DDBJ databases">
        <authorList>
            <person name="Ou C."/>
        </authorList>
    </citation>
    <scope>NUCLEOTIDE SEQUENCE [LARGE SCALE GENOMIC DNA]</scope>
    <source>
        <strain evidence="1">S2</strain>
        <tissue evidence="1">Leaf</tissue>
    </source>
</reference>
<accession>A0A5N5I0W2</accession>
<evidence type="ECO:0000313" key="2">
    <source>
        <dbReference type="Proteomes" id="UP000327157"/>
    </source>
</evidence>
<dbReference type="EMBL" id="SMOL01000120">
    <property type="protein sequence ID" value="KAB2633418.1"/>
    <property type="molecule type" value="Genomic_DNA"/>
</dbReference>